<proteinExistence type="predicted"/>
<reference evidence="2 3" key="2">
    <citation type="journal article" date="2016" name="Sci. Rep.">
        <title>The genome of Rhizobiales bacteria in predatory ants reveals urease gene functions but no genes for nitrogen fixation.</title>
        <authorList>
            <person name="Neuvonen M.M."/>
            <person name="Tamarit D."/>
            <person name="Naslund K."/>
            <person name="Liebig J."/>
            <person name="Feldhaar H."/>
            <person name="Moran N.A."/>
            <person name="Guy L."/>
            <person name="Andersson S.G."/>
        </authorList>
    </citation>
    <scope>NUCLEOTIDE SEQUENCE [LARGE SCALE GENOMIC DNA]</scope>
    <source>
        <strain evidence="2 3">Hsal</strain>
    </source>
</reference>
<dbReference type="Gene3D" id="3.40.50.1820">
    <property type="entry name" value="alpha/beta hydrolase"/>
    <property type="match status" value="1"/>
</dbReference>
<gene>
    <name evidence="2" type="ORF">BHV28_07020</name>
</gene>
<dbReference type="EMBL" id="CP017315">
    <property type="protein sequence ID" value="AQS41404.1"/>
    <property type="molecule type" value="Genomic_DNA"/>
</dbReference>
<organism evidence="2 3">
    <name type="scientific">Candidatus Tokpelaia hoelldobleri</name>
    <dbReference type="NCBI Taxonomy" id="1902579"/>
    <lineage>
        <taxon>Bacteria</taxon>
        <taxon>Pseudomonadati</taxon>
        <taxon>Pseudomonadota</taxon>
        <taxon>Alphaproteobacteria</taxon>
        <taxon>Hyphomicrobiales</taxon>
        <taxon>Candidatus Tokpelaia</taxon>
    </lineage>
</organism>
<dbReference type="STRING" id="1902579.BHV28_07020"/>
<dbReference type="Proteomes" id="UP000188912">
    <property type="component" value="Chromosome"/>
</dbReference>
<evidence type="ECO:0000313" key="2">
    <source>
        <dbReference type="EMBL" id="AQS41404.1"/>
    </source>
</evidence>
<dbReference type="InterPro" id="IPR022742">
    <property type="entry name" value="Hydrolase_4"/>
</dbReference>
<dbReference type="InterPro" id="IPR029058">
    <property type="entry name" value="AB_hydrolase_fold"/>
</dbReference>
<sequence>MKTTARKQTGRKPSMTLDEFPVGRNRQLRYAVTRPQKSPARGTVIYLQDWGVPIENSRNVAAELSGRGFYCISFDWFESGSSAERRSSTVHPMERFRFDPEKLNIFLREVVLPDFPSPLFVLAQGAGGLFALNGHKSLLNQIRRMVIISPQMEVRGWRAHSLYHHYLRLLIMTGMESGRWHRESVVDWVLGKAGNHMIDTNPYWSKSILDSIGRITSPAYYEQMAVPTLFITSNRDTRSDPSATRRFANQLRFAQTVSIPGATPAVLEDKPFYVTQFWAAFDAFIPGTGAPATDRMLEETVFI</sequence>
<protein>
    <submittedName>
        <fullName evidence="2">Lysophospholipase</fullName>
    </submittedName>
</protein>
<feature type="domain" description="Serine aminopeptidase S33" evidence="1">
    <location>
        <begin position="54"/>
        <end position="253"/>
    </location>
</feature>
<evidence type="ECO:0000313" key="3">
    <source>
        <dbReference type="Proteomes" id="UP000188912"/>
    </source>
</evidence>
<dbReference type="KEGG" id="thd:BHV28_07020"/>
<dbReference type="AlphaFoldDB" id="A0A1U9JU56"/>
<keyword evidence="3" id="KW-1185">Reference proteome</keyword>
<evidence type="ECO:0000259" key="1">
    <source>
        <dbReference type="Pfam" id="PF12146"/>
    </source>
</evidence>
<reference evidence="2 3" key="1">
    <citation type="journal article" date="2010" name="Science">
        <title>Genomic comparison of the ants Camponotus floridanus and Harpegnathos saltator.</title>
        <authorList>
            <person name="Bonasio R."/>
            <person name="Zhang G."/>
            <person name="Ye C."/>
            <person name="Mutti N.S."/>
            <person name="Fang X."/>
            <person name="Qin N."/>
            <person name="Donahue G."/>
            <person name="Yang P."/>
            <person name="Li Q."/>
            <person name="Li C."/>
            <person name="Zhang P."/>
            <person name="Huang Z."/>
            <person name="Berger S.L."/>
            <person name="Reinberg D."/>
            <person name="Wang J."/>
            <person name="Liebig J."/>
        </authorList>
    </citation>
    <scope>NUCLEOTIDE SEQUENCE [LARGE SCALE GENOMIC DNA]</scope>
    <source>
        <strain evidence="2 3">Hsal</strain>
    </source>
</reference>
<dbReference type="SUPFAM" id="SSF53474">
    <property type="entry name" value="alpha/beta-Hydrolases"/>
    <property type="match status" value="1"/>
</dbReference>
<accession>A0A1U9JU56</accession>
<dbReference type="Pfam" id="PF12146">
    <property type="entry name" value="Hydrolase_4"/>
    <property type="match status" value="1"/>
</dbReference>
<name>A0A1U9JU56_9HYPH</name>